<accession>A0A1C5HX72</accession>
<gene>
    <name evidence="4" type="ORF">GA0070213_104140</name>
</gene>
<name>A0A1C5HX72_9ACTN</name>
<dbReference type="STRING" id="745366.GA0070213_104140"/>
<dbReference type="PANTHER" id="PTHR43343">
    <property type="entry name" value="PEPTIDASE S12"/>
    <property type="match status" value="1"/>
</dbReference>
<keyword evidence="5" id="KW-1185">Reference proteome</keyword>
<evidence type="ECO:0000313" key="4">
    <source>
        <dbReference type="EMBL" id="SCG50589.1"/>
    </source>
</evidence>
<dbReference type="InterPro" id="IPR001478">
    <property type="entry name" value="PDZ"/>
</dbReference>
<keyword evidence="2" id="KW-0378">Hydrolase</keyword>
<dbReference type="InterPro" id="IPR009003">
    <property type="entry name" value="Peptidase_S1_PA"/>
</dbReference>
<sequence length="327" mass="32572">MGADGSRVAGDMDTEDTGRADDAALDAYSRVVTGVAAKVLPAVAALSVRTPRGAGAGSAVVIDPDGLLLTSAHVVQGASGGVAAFGDGTETGFRVVGADPLSDLAVLRADEAGVPPVELGDADRLRIGQLVVAVGNPMGLAGSVTAGVVSGLGRSLPARDGRLVRLIEDVIQTDAALNPGNSGGALADSAGRVVGVNTAVAGYGLGLAVPINPTTRQIVADLTGQGRVRRAWLGVAGAPVPLPPEVTARTGQRRGLRVVEVVPGSPAGVAGIYLGDVIVSAGGRPVRDGQSLQRLMLGPAIGVRLPVTLLRKGAYVDVVAVPTELGR</sequence>
<dbReference type="Pfam" id="PF13180">
    <property type="entry name" value="PDZ_2"/>
    <property type="match status" value="1"/>
</dbReference>
<evidence type="ECO:0000259" key="3">
    <source>
        <dbReference type="PROSITE" id="PS50106"/>
    </source>
</evidence>
<keyword evidence="1 4" id="KW-0645">Protease</keyword>
<dbReference type="GO" id="GO:0006508">
    <property type="term" value="P:proteolysis"/>
    <property type="evidence" value="ECO:0007669"/>
    <property type="project" value="UniProtKB-KW"/>
</dbReference>
<evidence type="ECO:0000256" key="2">
    <source>
        <dbReference type="ARBA" id="ARBA00022801"/>
    </source>
</evidence>
<dbReference type="GO" id="GO:0004252">
    <property type="term" value="F:serine-type endopeptidase activity"/>
    <property type="evidence" value="ECO:0007669"/>
    <property type="project" value="InterPro"/>
</dbReference>
<dbReference type="SUPFAM" id="SSF50494">
    <property type="entry name" value="Trypsin-like serine proteases"/>
    <property type="match status" value="1"/>
</dbReference>
<organism evidence="4 5">
    <name type="scientific">Micromonospora humi</name>
    <dbReference type="NCBI Taxonomy" id="745366"/>
    <lineage>
        <taxon>Bacteria</taxon>
        <taxon>Bacillati</taxon>
        <taxon>Actinomycetota</taxon>
        <taxon>Actinomycetes</taxon>
        <taxon>Micromonosporales</taxon>
        <taxon>Micromonosporaceae</taxon>
        <taxon>Micromonospora</taxon>
    </lineage>
</organism>
<feature type="domain" description="PDZ" evidence="3">
    <location>
        <begin position="255"/>
        <end position="288"/>
    </location>
</feature>
<reference evidence="5" key="1">
    <citation type="submission" date="2016-06" db="EMBL/GenBank/DDBJ databases">
        <authorList>
            <person name="Varghese N."/>
            <person name="Submissions Spin"/>
        </authorList>
    </citation>
    <scope>NUCLEOTIDE SEQUENCE [LARGE SCALE GENOMIC DNA]</scope>
    <source>
        <strain evidence="5">DSM 45647</strain>
    </source>
</reference>
<dbReference type="PROSITE" id="PS50106">
    <property type="entry name" value="PDZ"/>
    <property type="match status" value="1"/>
</dbReference>
<dbReference type="InterPro" id="IPR036034">
    <property type="entry name" value="PDZ_sf"/>
</dbReference>
<dbReference type="InterPro" id="IPR051201">
    <property type="entry name" value="Chloro_Bact_Ser_Proteases"/>
</dbReference>
<dbReference type="SMART" id="SM00228">
    <property type="entry name" value="PDZ"/>
    <property type="match status" value="1"/>
</dbReference>
<dbReference type="Proteomes" id="UP000199360">
    <property type="component" value="Unassembled WGS sequence"/>
</dbReference>
<evidence type="ECO:0000256" key="1">
    <source>
        <dbReference type="ARBA" id="ARBA00022670"/>
    </source>
</evidence>
<dbReference type="Gene3D" id="2.40.10.120">
    <property type="match status" value="1"/>
</dbReference>
<dbReference type="PANTHER" id="PTHR43343:SF3">
    <property type="entry name" value="PROTEASE DO-LIKE 8, CHLOROPLASTIC"/>
    <property type="match status" value="1"/>
</dbReference>
<dbReference type="SUPFAM" id="SSF50156">
    <property type="entry name" value="PDZ domain-like"/>
    <property type="match status" value="1"/>
</dbReference>
<dbReference type="AlphaFoldDB" id="A0A1C5HX72"/>
<protein>
    <submittedName>
        <fullName evidence="4">Serine protease, S1-C subfamily, contains C-terminal PDZ domain</fullName>
    </submittedName>
</protein>
<dbReference type="PRINTS" id="PR00834">
    <property type="entry name" value="PROTEASES2C"/>
</dbReference>
<dbReference type="EMBL" id="FMDM01000004">
    <property type="protein sequence ID" value="SCG50589.1"/>
    <property type="molecule type" value="Genomic_DNA"/>
</dbReference>
<dbReference type="InterPro" id="IPR001940">
    <property type="entry name" value="Peptidase_S1C"/>
</dbReference>
<dbReference type="Pfam" id="PF13365">
    <property type="entry name" value="Trypsin_2"/>
    <property type="match status" value="1"/>
</dbReference>
<dbReference type="Gene3D" id="2.30.42.10">
    <property type="match status" value="1"/>
</dbReference>
<proteinExistence type="predicted"/>
<evidence type="ECO:0000313" key="5">
    <source>
        <dbReference type="Proteomes" id="UP000199360"/>
    </source>
</evidence>